<gene>
    <name evidence="1" type="ORF">BO222_00010</name>
</gene>
<sequence length="173" mass="20254">MAWMNRIQAPGLKKGCNIMNQELDFREDRTQEGKYSTESELIELDGRLLSLQERYKQIQEGVLAAWLCREDLEVLSDYMNNGFMDDYDNYETEVLQPSEENKKEYPILKSGLLSQDTLYDVISEFHSLAEDMKNAADELLFAIENTEEEVDEDYEFKVEKIWDELSSLNGEDH</sequence>
<name>A0A1U7NJG8_9FIRM</name>
<protein>
    <submittedName>
        <fullName evidence="1">Uncharacterized protein</fullName>
    </submittedName>
</protein>
<evidence type="ECO:0000313" key="1">
    <source>
        <dbReference type="EMBL" id="OLU43458.1"/>
    </source>
</evidence>
<dbReference type="EMBL" id="MPJW01000001">
    <property type="protein sequence ID" value="OLU43458.1"/>
    <property type="molecule type" value="Genomic_DNA"/>
</dbReference>
<organism evidence="1 2">
    <name type="scientific">Ileibacterium valens</name>
    <dbReference type="NCBI Taxonomy" id="1862668"/>
    <lineage>
        <taxon>Bacteria</taxon>
        <taxon>Bacillati</taxon>
        <taxon>Bacillota</taxon>
        <taxon>Erysipelotrichia</taxon>
        <taxon>Erysipelotrichales</taxon>
        <taxon>Erysipelotrichaceae</taxon>
        <taxon>Ileibacterium</taxon>
    </lineage>
</organism>
<reference evidence="1 2" key="1">
    <citation type="submission" date="2016-11" db="EMBL/GenBank/DDBJ databases">
        <title>Description of two novel members of the family Erysipelotrichaceae: Ileibacterium lipovorans gen. nov., sp. nov. and Dubosiella newyorkensis, gen. nov., sp. nov.</title>
        <authorList>
            <person name="Cox L.M."/>
            <person name="Sohn J."/>
            <person name="Tyrrell K.L."/>
            <person name="Citron D.M."/>
            <person name="Lawson P.A."/>
            <person name="Patel N.B."/>
            <person name="Iizumi T."/>
            <person name="Perez-Perez G.I."/>
            <person name="Goldstein E.J."/>
            <person name="Blaser M.J."/>
        </authorList>
    </citation>
    <scope>NUCLEOTIDE SEQUENCE [LARGE SCALE GENOMIC DNA]</scope>
    <source>
        <strain evidence="1 2">NYU-BL-A3</strain>
    </source>
</reference>
<keyword evidence="2" id="KW-1185">Reference proteome</keyword>
<dbReference type="Proteomes" id="UP000186341">
    <property type="component" value="Unassembled WGS sequence"/>
</dbReference>
<comment type="caution">
    <text evidence="1">The sequence shown here is derived from an EMBL/GenBank/DDBJ whole genome shotgun (WGS) entry which is preliminary data.</text>
</comment>
<proteinExistence type="predicted"/>
<dbReference type="AlphaFoldDB" id="A0A1U7NJG8"/>
<evidence type="ECO:0000313" key="2">
    <source>
        <dbReference type="Proteomes" id="UP000186341"/>
    </source>
</evidence>
<accession>A0A1U7NJG8</accession>